<dbReference type="PANTHER" id="PTHR34986">
    <property type="entry name" value="EVOLVED BETA-GALACTOSIDASE SUBUNIT BETA"/>
    <property type="match status" value="1"/>
</dbReference>
<dbReference type="PANTHER" id="PTHR34986:SF4">
    <property type="entry name" value="EVOLVED BETA-GALACTOSIDASE SUBUNIT BETA-RELATED"/>
    <property type="match status" value="1"/>
</dbReference>
<dbReference type="EMBL" id="QWKU01000001">
    <property type="protein sequence ID" value="RID94304.1"/>
    <property type="molecule type" value="Genomic_DNA"/>
</dbReference>
<sequence>MIAGESQYIEIYKKQIPKVIYDCLKQVMMLDLSRIKDGNLSILGYRASLESPFTEEASYRKLEGHKKFIDLVYLIKGEERIGIQPYSCRQEEVEAYPDRDLYFYKGKEKESSLYLTEGSFIVCFPEDLHRPLCKSGQGIAQIRKMVVKIPLESIVK</sequence>
<dbReference type="SUPFAM" id="SSF51197">
    <property type="entry name" value="Clavaminate synthase-like"/>
    <property type="match status" value="1"/>
</dbReference>
<gene>
    <name evidence="1" type="ORF">BCB69_01335</name>
    <name evidence="2" type="ORF">DX915_01850</name>
</gene>
<dbReference type="Gene3D" id="2.60.120.370">
    <property type="entry name" value="YhcH/YjgK/YiaL"/>
    <property type="match status" value="1"/>
</dbReference>
<dbReference type="STRING" id="39950.BCB69_01335"/>
<dbReference type="EMBL" id="CP017037">
    <property type="protein sequence ID" value="AOH38742.1"/>
    <property type="molecule type" value="Genomic_DNA"/>
</dbReference>
<accession>A0A1B3WCS6</accession>
<dbReference type="AlphaFoldDB" id="A0A1B3WCS6"/>
<dbReference type="OrthoDB" id="9792756at2"/>
<keyword evidence="4" id="KW-1185">Reference proteome</keyword>
<dbReference type="InterPro" id="IPR004375">
    <property type="entry name" value="NanQ/TabA/YiaL"/>
</dbReference>
<name>A0A1B3WCS6_9FIRM</name>
<dbReference type="Proteomes" id="UP000266262">
    <property type="component" value="Unassembled WGS sequence"/>
</dbReference>
<dbReference type="Proteomes" id="UP000094757">
    <property type="component" value="Chromosome"/>
</dbReference>
<dbReference type="GO" id="GO:0005829">
    <property type="term" value="C:cytosol"/>
    <property type="evidence" value="ECO:0007669"/>
    <property type="project" value="TreeGrafter"/>
</dbReference>
<protein>
    <submittedName>
        <fullName evidence="2">YhcH/YjgK/YiaL family protein</fullName>
    </submittedName>
</protein>
<dbReference type="RefSeq" id="WP_069176778.1">
    <property type="nucleotide sequence ID" value="NZ_CP017037.1"/>
</dbReference>
<dbReference type="NCBIfam" id="TIGR00022">
    <property type="entry name" value="YhcH/YjgK/YiaL family protein"/>
    <property type="match status" value="1"/>
</dbReference>
<reference evidence="3" key="2">
    <citation type="submission" date="2016-08" db="EMBL/GenBank/DDBJ databases">
        <authorList>
            <person name="Holder M.E."/>
            <person name="Ajami N.J."/>
            <person name="Petrosino J.F."/>
        </authorList>
    </citation>
    <scope>NUCLEOTIDE SEQUENCE [LARGE SCALE GENOMIC DNA]</scope>
    <source>
        <strain evidence="3">F0677</strain>
    </source>
</reference>
<reference evidence="1" key="1">
    <citation type="submission" date="2016-08" db="EMBL/GenBank/DDBJ databases">
        <authorList>
            <person name="Seilhamer J.J."/>
        </authorList>
    </citation>
    <scope>NUCLEOTIDE SEQUENCE [LARGE SCALE GENOMIC DNA]</scope>
    <source>
        <strain evidence="1">F0677</strain>
    </source>
</reference>
<proteinExistence type="predicted"/>
<evidence type="ECO:0000313" key="4">
    <source>
        <dbReference type="Proteomes" id="UP000266262"/>
    </source>
</evidence>
<dbReference type="KEGG" id="dpn:BCB69_01335"/>
<organism evidence="1 3">
    <name type="scientific">Dialister pneumosintes</name>
    <dbReference type="NCBI Taxonomy" id="39950"/>
    <lineage>
        <taxon>Bacteria</taxon>
        <taxon>Bacillati</taxon>
        <taxon>Bacillota</taxon>
        <taxon>Negativicutes</taxon>
        <taxon>Veillonellales</taxon>
        <taxon>Veillonellaceae</taxon>
        <taxon>Dialister</taxon>
    </lineage>
</organism>
<dbReference type="InterPro" id="IPR037012">
    <property type="entry name" value="NanQ/TabA/YiaL_sf"/>
</dbReference>
<evidence type="ECO:0000313" key="1">
    <source>
        <dbReference type="EMBL" id="AOH38742.1"/>
    </source>
</evidence>
<evidence type="ECO:0000313" key="2">
    <source>
        <dbReference type="EMBL" id="RID94304.1"/>
    </source>
</evidence>
<dbReference type="GO" id="GO:0044010">
    <property type="term" value="P:single-species biofilm formation"/>
    <property type="evidence" value="ECO:0007669"/>
    <property type="project" value="TreeGrafter"/>
</dbReference>
<dbReference type="Pfam" id="PF04074">
    <property type="entry name" value="DUF386"/>
    <property type="match status" value="1"/>
</dbReference>
<reference evidence="2 4" key="3">
    <citation type="submission" date="2018-08" db="EMBL/GenBank/DDBJ databases">
        <title>Draft genome sequence of Dialister pneumosintes KCOM 1685.</title>
        <authorList>
            <person name="Kook J.-K."/>
            <person name="Park S.-N."/>
            <person name="Lim Y.K."/>
        </authorList>
    </citation>
    <scope>NUCLEOTIDE SEQUENCE [LARGE SCALE GENOMIC DNA]</scope>
    <source>
        <strain evidence="2 4">KCOM 1685</strain>
    </source>
</reference>
<evidence type="ECO:0000313" key="3">
    <source>
        <dbReference type="Proteomes" id="UP000094757"/>
    </source>
</evidence>